<dbReference type="Proteomes" id="UP000547058">
    <property type="component" value="Unassembled WGS sequence"/>
</dbReference>
<feature type="transmembrane region" description="Helical" evidence="2">
    <location>
        <begin position="38"/>
        <end position="56"/>
    </location>
</feature>
<comment type="caution">
    <text evidence="3">The sequence shown here is derived from an EMBL/GenBank/DDBJ whole genome shotgun (WGS) entry which is preliminary data.</text>
</comment>
<proteinExistence type="predicted"/>
<evidence type="ECO:0008006" key="5">
    <source>
        <dbReference type="Google" id="ProtNLM"/>
    </source>
</evidence>
<feature type="transmembrane region" description="Helical" evidence="2">
    <location>
        <begin position="7"/>
        <end position="26"/>
    </location>
</feature>
<accession>A0A7W3IH19</accession>
<keyword evidence="2" id="KW-0812">Transmembrane</keyword>
<organism evidence="3 4">
    <name type="scientific">Stenotrophomonas tumulicola</name>
    <dbReference type="NCBI Taxonomy" id="1685415"/>
    <lineage>
        <taxon>Bacteria</taxon>
        <taxon>Pseudomonadati</taxon>
        <taxon>Pseudomonadota</taxon>
        <taxon>Gammaproteobacteria</taxon>
        <taxon>Lysobacterales</taxon>
        <taxon>Lysobacteraceae</taxon>
        <taxon>Stenotrophomonas</taxon>
    </lineage>
</organism>
<evidence type="ECO:0000256" key="1">
    <source>
        <dbReference type="SAM" id="MobiDB-lite"/>
    </source>
</evidence>
<dbReference type="AlphaFoldDB" id="A0A7W3IH19"/>
<sequence>MFGFVRGALAAIVVLGVTWGGVIAYWRSAGTVPNARDLLLYLGLLPAGVFGGGWALRGMLQRARDAAINRAASAPTGETAPAGQPDEAALEATPLPRPLAVLAAGVRMPLGLEPAALLADPLGSARLRPHPQQRDDRGLPVYVAMSDAVDASTPLAQELDGEQVEHVRRALALLEPVAEELLLQAARALPVLAQNEGRVIAGWRQTVAEAVERQLSIELLVPTDWPAPLREACAAWLQRVAEDDGIDPRRFAVQVSPVDGGDEVWRRLHRRLEESSPATPGWQVLLACHSSISRASLDRLQASGRLRTSATPEGRVPGEAAAGVLLGWPAASAPVLCVMERTELPGQCTGTARRRLTGSLAGMALERGQTEAARIDLVLSDADLRAGLAAEASGAASSACNELDLSRQYLALGANLGDTGAVQPLAQLALAHAHLQGGGEAALLLAVTPAATRWAAVLDSRFPEQRGPDDTRTTDAAKTEPV</sequence>
<evidence type="ECO:0000313" key="3">
    <source>
        <dbReference type="EMBL" id="MBA8680751.1"/>
    </source>
</evidence>
<dbReference type="RefSeq" id="WP_182337916.1">
    <property type="nucleotide sequence ID" value="NZ_JACGXS010000001.1"/>
</dbReference>
<keyword evidence="2" id="KW-1133">Transmembrane helix</keyword>
<reference evidence="3 4" key="1">
    <citation type="submission" date="2020-08" db="EMBL/GenBank/DDBJ databases">
        <title>Stenotrophomonas tumulicola JCM 30961.</title>
        <authorList>
            <person name="Deng Y."/>
        </authorList>
    </citation>
    <scope>NUCLEOTIDE SEQUENCE [LARGE SCALE GENOMIC DNA]</scope>
    <source>
        <strain evidence="3 4">JCM 30961</strain>
    </source>
</reference>
<dbReference type="EMBL" id="JACGXS010000001">
    <property type="protein sequence ID" value="MBA8680751.1"/>
    <property type="molecule type" value="Genomic_DNA"/>
</dbReference>
<name>A0A7W3IH19_9GAMM</name>
<evidence type="ECO:0000313" key="4">
    <source>
        <dbReference type="Proteomes" id="UP000547058"/>
    </source>
</evidence>
<feature type="region of interest" description="Disordered" evidence="1">
    <location>
        <begin position="461"/>
        <end position="482"/>
    </location>
</feature>
<evidence type="ECO:0000256" key="2">
    <source>
        <dbReference type="SAM" id="Phobius"/>
    </source>
</evidence>
<keyword evidence="4" id="KW-1185">Reference proteome</keyword>
<keyword evidence="2" id="KW-0472">Membrane</keyword>
<gene>
    <name evidence="3" type="ORF">H4O11_02890</name>
</gene>
<protein>
    <recommendedName>
        <fullName evidence="5">Transmembrane protein</fullName>
    </recommendedName>
</protein>